<sequence length="246" mass="26241">MVACKGDASSRASFGLAVTGVSSNGGVAGAQIGLFVGGAAKVQVTAHVPLRKWTHLIGTFEGQTGSLALYCNGKLVDSGASTVAARDIAGRGETDFFFGGAPGKPSFVGCLDFVALWNRRLTLDEVRRAEEEQLPERGRGTGLLGLWTLNEGSGDVCYDTHLPAAGRKGVSILDATIVGKAEREASSRQHTEPELIQSERYLHDKAEELAAWRRRFAEKHLRPASKADLLMAESDVLHLAKLLGEL</sequence>
<dbReference type="AlphaFoldDB" id="A0A7S3TSA7"/>
<dbReference type="EMBL" id="HBIQ01091129">
    <property type="protein sequence ID" value="CAE0591069.1"/>
    <property type="molecule type" value="Transcribed_RNA"/>
</dbReference>
<accession>A0A7S3TSA7</accession>
<organism evidence="1">
    <name type="scientific">Strombidinopsis acuminata</name>
    <dbReference type="NCBI Taxonomy" id="141414"/>
    <lineage>
        <taxon>Eukaryota</taxon>
        <taxon>Sar</taxon>
        <taxon>Alveolata</taxon>
        <taxon>Ciliophora</taxon>
        <taxon>Intramacronucleata</taxon>
        <taxon>Spirotrichea</taxon>
        <taxon>Choreotrichia</taxon>
        <taxon>Choreotrichida</taxon>
        <taxon>Strombidinopsidae</taxon>
        <taxon>Strombidinopsis</taxon>
    </lineage>
</organism>
<dbReference type="InterPro" id="IPR013320">
    <property type="entry name" value="ConA-like_dom_sf"/>
</dbReference>
<proteinExistence type="predicted"/>
<reference evidence="1" key="1">
    <citation type="submission" date="2021-01" db="EMBL/GenBank/DDBJ databases">
        <authorList>
            <person name="Corre E."/>
            <person name="Pelletier E."/>
            <person name="Niang G."/>
            <person name="Scheremetjew M."/>
            <person name="Finn R."/>
            <person name="Kale V."/>
            <person name="Holt S."/>
            <person name="Cochrane G."/>
            <person name="Meng A."/>
            <person name="Brown T."/>
            <person name="Cohen L."/>
        </authorList>
    </citation>
    <scope>NUCLEOTIDE SEQUENCE</scope>
    <source>
        <strain evidence="1">SPMC142</strain>
    </source>
</reference>
<gene>
    <name evidence="1" type="ORF">SACU0126_LOCUS29101</name>
</gene>
<evidence type="ECO:0000313" key="1">
    <source>
        <dbReference type="EMBL" id="CAE0591069.1"/>
    </source>
</evidence>
<dbReference type="Pfam" id="PF13385">
    <property type="entry name" value="Laminin_G_3"/>
    <property type="match status" value="1"/>
</dbReference>
<name>A0A7S3TSA7_9SPIT</name>
<dbReference type="Gene3D" id="2.60.120.200">
    <property type="match status" value="1"/>
</dbReference>
<dbReference type="SUPFAM" id="SSF49899">
    <property type="entry name" value="Concanavalin A-like lectins/glucanases"/>
    <property type="match status" value="1"/>
</dbReference>
<protein>
    <recommendedName>
        <fullName evidence="2">LamG-like jellyroll fold domain-containing protein</fullName>
    </recommendedName>
</protein>
<evidence type="ECO:0008006" key="2">
    <source>
        <dbReference type="Google" id="ProtNLM"/>
    </source>
</evidence>